<name>A0A6J1X4E4_GALME</name>
<evidence type="ECO:0000256" key="1">
    <source>
        <dbReference type="ARBA" id="ARBA00022603"/>
    </source>
</evidence>
<dbReference type="GO" id="GO:0042826">
    <property type="term" value="F:histone deacetylase binding"/>
    <property type="evidence" value="ECO:0007669"/>
    <property type="project" value="TreeGrafter"/>
</dbReference>
<dbReference type="SUPFAM" id="SSF82199">
    <property type="entry name" value="SET domain"/>
    <property type="match status" value="1"/>
</dbReference>
<dbReference type="GO" id="GO:0032259">
    <property type="term" value="P:methylation"/>
    <property type="evidence" value="ECO:0007669"/>
    <property type="project" value="UniProtKB-KW"/>
</dbReference>
<feature type="region of interest" description="Disordered" evidence="4">
    <location>
        <begin position="214"/>
        <end position="239"/>
    </location>
</feature>
<dbReference type="Pfam" id="PF00856">
    <property type="entry name" value="SET"/>
    <property type="match status" value="1"/>
</dbReference>
<dbReference type="AlphaFoldDB" id="A0A6J1X4E4"/>
<keyword evidence="1" id="KW-0489">Methyltransferase</keyword>
<dbReference type="GO" id="GO:0008757">
    <property type="term" value="F:S-adenosylmethionine-dependent methyltransferase activity"/>
    <property type="evidence" value="ECO:0007669"/>
    <property type="project" value="UniProtKB-ARBA"/>
</dbReference>
<dbReference type="SUPFAM" id="SSF48452">
    <property type="entry name" value="TPR-like"/>
    <property type="match status" value="1"/>
</dbReference>
<dbReference type="InterPro" id="IPR001214">
    <property type="entry name" value="SET_dom"/>
</dbReference>
<dbReference type="Gene3D" id="1.25.40.10">
    <property type="entry name" value="Tetratricopeptide repeat domain"/>
    <property type="match status" value="1"/>
</dbReference>
<organism evidence="6 7">
    <name type="scientific">Galleria mellonella</name>
    <name type="common">Greater wax moth</name>
    <dbReference type="NCBI Taxonomy" id="7137"/>
    <lineage>
        <taxon>Eukaryota</taxon>
        <taxon>Metazoa</taxon>
        <taxon>Ecdysozoa</taxon>
        <taxon>Arthropoda</taxon>
        <taxon>Hexapoda</taxon>
        <taxon>Insecta</taxon>
        <taxon>Pterygota</taxon>
        <taxon>Neoptera</taxon>
        <taxon>Endopterygota</taxon>
        <taxon>Lepidoptera</taxon>
        <taxon>Glossata</taxon>
        <taxon>Ditrysia</taxon>
        <taxon>Pyraloidea</taxon>
        <taxon>Pyralidae</taxon>
        <taxon>Galleriinae</taxon>
        <taxon>Galleria</taxon>
    </lineage>
</organism>
<dbReference type="CDD" id="cd10536">
    <property type="entry name" value="SET_SMYD4"/>
    <property type="match status" value="1"/>
</dbReference>
<evidence type="ECO:0000256" key="2">
    <source>
        <dbReference type="ARBA" id="ARBA00022679"/>
    </source>
</evidence>
<keyword evidence="3" id="KW-0949">S-adenosyl-L-methionine</keyword>
<dbReference type="GO" id="GO:0042051">
    <property type="term" value="P:compound eye photoreceptor development"/>
    <property type="evidence" value="ECO:0007669"/>
    <property type="project" value="TreeGrafter"/>
</dbReference>
<gene>
    <name evidence="7" type="primary">LOC113522643</name>
</gene>
<dbReference type="InterPro" id="IPR044421">
    <property type="entry name" value="SMYD4_SET"/>
</dbReference>
<dbReference type="Proteomes" id="UP001652740">
    <property type="component" value="Unplaced"/>
</dbReference>
<evidence type="ECO:0000256" key="3">
    <source>
        <dbReference type="ARBA" id="ARBA00022691"/>
    </source>
</evidence>
<dbReference type="GO" id="GO:0005634">
    <property type="term" value="C:nucleus"/>
    <property type="evidence" value="ECO:0007669"/>
    <property type="project" value="TreeGrafter"/>
</dbReference>
<sequence>MSQENKGFFKKFHDTINQGIDDVTKKNFANLECNAKRVSYLCSLPVVKSYDLTVDIEKCQAGGEFPVKKDLEKAKQLKDEGNNAVQKGDWGKALELYSQSMLFMPKKETEEMSILLANRSAALNHLEQYEDTLADIRRSLALGYPRHLRYKVYERKARTLLVLKRNQEAIIAFQDTISALDEANKLDKEKRQKMRTDAKLMLEILNKGLVMAGNPKDPEPLKKVPPKPKLPGNHNKKYPATSESVEINQNGIRGRFATATRDIEAGEILLVESPHSGALLNEYCRTHCHNCYVKCPIPIPCPTCPNVIFCSDKCLEVAQKTYHAYECHILPLLWKSGCSITCHLAIRMITQNKKEYFVNINKELETEITGPYKTEDYKSIYNLVAHEDKRTKQDFLHRTQMAIFLLKLLEICGYFDGKPRDKPIDLSQIKSMAVDEKYNDDISLFGGLLLRNLQVLQFNAHEVFELQCQKPKVGKNIIKHEGNSVFLAGAVFPTLALFNHSCDPSVVRYFCGSKIVVRAVKNIKKGEEIGENYGPIFTTVPKEKRRADLKERYWFECHCIPCKQNWPLYEEMNEKYMRFKCDSDRPCPNVIAVPYDCKDFMVQCGFCQQYTNVLKGLKSLQDTDIIYRTGRTAMEEGKYGEAMKKFIEVLKLYDATLAPPYKSYYDCVQDLRRCMLAIGNYSIV</sequence>
<reference evidence="7" key="1">
    <citation type="submission" date="2025-08" db="UniProtKB">
        <authorList>
            <consortium name="RefSeq"/>
        </authorList>
    </citation>
    <scope>IDENTIFICATION</scope>
    <source>
        <tissue evidence="7">Whole larvae</tissue>
    </source>
</reference>
<dbReference type="GO" id="GO:0005737">
    <property type="term" value="C:cytoplasm"/>
    <property type="evidence" value="ECO:0007669"/>
    <property type="project" value="TreeGrafter"/>
</dbReference>
<dbReference type="GeneID" id="113522643"/>
<evidence type="ECO:0000256" key="4">
    <source>
        <dbReference type="SAM" id="MobiDB-lite"/>
    </source>
</evidence>
<dbReference type="InterPro" id="IPR052097">
    <property type="entry name" value="SET-MYND_domain_protein"/>
</dbReference>
<dbReference type="Gene3D" id="1.10.220.160">
    <property type="match status" value="1"/>
</dbReference>
<keyword evidence="6" id="KW-1185">Reference proteome</keyword>
<accession>A0A6J1X4E4</accession>
<dbReference type="PROSITE" id="PS50280">
    <property type="entry name" value="SET"/>
    <property type="match status" value="1"/>
</dbReference>
<dbReference type="FunCoup" id="A0A6J1X4E4">
    <property type="interactions" value="1169"/>
</dbReference>
<dbReference type="PANTHER" id="PTHR46165:SF7">
    <property type="entry name" value="SET AND MYND DOMAIN-CONTAINING PROTEIN 4"/>
    <property type="match status" value="1"/>
</dbReference>
<feature type="domain" description="SET" evidence="5">
    <location>
        <begin position="243"/>
        <end position="534"/>
    </location>
</feature>
<dbReference type="Gene3D" id="6.10.140.2220">
    <property type="match status" value="1"/>
</dbReference>
<dbReference type="KEGG" id="gmw:113522643"/>
<evidence type="ECO:0000313" key="7">
    <source>
        <dbReference type="RefSeq" id="XP_026764201.2"/>
    </source>
</evidence>
<dbReference type="InParanoid" id="A0A6J1X4E4"/>
<dbReference type="InterPro" id="IPR011990">
    <property type="entry name" value="TPR-like_helical_dom_sf"/>
</dbReference>
<dbReference type="RefSeq" id="XP_026764201.2">
    <property type="nucleotide sequence ID" value="XM_026908400.3"/>
</dbReference>
<dbReference type="Gene3D" id="2.170.270.10">
    <property type="entry name" value="SET domain"/>
    <property type="match status" value="1"/>
</dbReference>
<dbReference type="InterPro" id="IPR046341">
    <property type="entry name" value="SET_dom_sf"/>
</dbReference>
<proteinExistence type="predicted"/>
<evidence type="ECO:0000313" key="6">
    <source>
        <dbReference type="Proteomes" id="UP001652740"/>
    </source>
</evidence>
<keyword evidence="2" id="KW-0808">Transferase</keyword>
<dbReference type="GO" id="GO:0008170">
    <property type="term" value="F:N-methyltransferase activity"/>
    <property type="evidence" value="ECO:0007669"/>
    <property type="project" value="UniProtKB-ARBA"/>
</dbReference>
<evidence type="ECO:0000259" key="5">
    <source>
        <dbReference type="PROSITE" id="PS50280"/>
    </source>
</evidence>
<dbReference type="GO" id="GO:0008276">
    <property type="term" value="F:protein methyltransferase activity"/>
    <property type="evidence" value="ECO:0007669"/>
    <property type="project" value="UniProtKB-ARBA"/>
</dbReference>
<dbReference type="PANTHER" id="PTHR46165">
    <property type="entry name" value="SET AND MYND DOMAIN-CONTAINING PROTEIN 4"/>
    <property type="match status" value="1"/>
</dbReference>
<protein>
    <submittedName>
        <fullName evidence="7">SET and MYND domain-containing protein 4-like</fullName>
    </submittedName>
</protein>